<organism evidence="2 3">
    <name type="scientific">Morganella morganii</name>
    <name type="common">Proteus morganii</name>
    <dbReference type="NCBI Taxonomy" id="582"/>
    <lineage>
        <taxon>Bacteria</taxon>
        <taxon>Pseudomonadati</taxon>
        <taxon>Pseudomonadota</taxon>
        <taxon>Gammaproteobacteria</taxon>
        <taxon>Enterobacterales</taxon>
        <taxon>Morganellaceae</taxon>
        <taxon>Morganella</taxon>
    </lineage>
</organism>
<sequence>MITHGYARGNLPDENIELAILREQVWYNPETGIFSSRNHSGVRVKGFMWNGYIGVSVKSKKFMAHRLAWFYMHGRWPANDIDHINGNTSDNRLCNLREATSQQNACNRRLGKNNTSGARCVSQERKTKRWIVQINRLGHKFYLGSYEHKQDAVDEANRFLQLTDGEFFNCVTSKHDLPKDQMALLAFIKKSRDISPTRLLEQHERVWISHILSGWGSWAYDGLDEKNQVSPIGRFMESVSGRGAITADGITAIIEGLHSRGYVGDELIKKLSQIIANLKHRSVPKCSDELGLYVDDMLIRVFGGNSPLVRVAVNYYVYGHRMESIAQYLMRITKGALSMPQARDRVRWCIRIIEAKMHKAIMHELNNGKEIDDNFE</sequence>
<dbReference type="Pfam" id="PF06576">
    <property type="entry name" value="DUF1133"/>
    <property type="match status" value="1"/>
</dbReference>
<proteinExistence type="predicted"/>
<dbReference type="Gene3D" id="3.90.75.20">
    <property type="match status" value="1"/>
</dbReference>
<evidence type="ECO:0000313" key="3">
    <source>
        <dbReference type="Proteomes" id="UP000286908"/>
    </source>
</evidence>
<gene>
    <name evidence="2" type="ORF">CKG00_18580</name>
</gene>
<evidence type="ECO:0000313" key="2">
    <source>
        <dbReference type="EMBL" id="RUT64085.1"/>
    </source>
</evidence>
<name>A0A433ZPM8_MORMO</name>
<comment type="caution">
    <text evidence="2">The sequence shown here is derived from an EMBL/GenBank/DDBJ whole genome shotgun (WGS) entry which is preliminary data.</text>
</comment>
<dbReference type="RefSeq" id="WP_115072134.1">
    <property type="nucleotide sequence ID" value="NZ_CP061513.1"/>
</dbReference>
<dbReference type="Pfam" id="PF13392">
    <property type="entry name" value="HNH_3"/>
    <property type="match status" value="1"/>
</dbReference>
<dbReference type="InterPro" id="IPR010557">
    <property type="entry name" value="DUF1133"/>
</dbReference>
<dbReference type="EMBL" id="NRQY01000008">
    <property type="protein sequence ID" value="RUT64085.1"/>
    <property type="molecule type" value="Genomic_DNA"/>
</dbReference>
<reference evidence="2 3" key="1">
    <citation type="submission" date="2017-08" db="EMBL/GenBank/DDBJ databases">
        <title>Draft genome sequence of pheromone producing symbiont Morganella morganii, of the female New Zealand grass grub Costelytra giveni.</title>
        <authorList>
            <person name="Laugraud A."/>
            <person name="Young S.D."/>
            <person name="Hurst M.H."/>
        </authorList>
    </citation>
    <scope>NUCLEOTIDE SEQUENCE [LARGE SCALE GENOMIC DNA]</scope>
    <source>
        <strain evidence="2 3">MMsCG</strain>
    </source>
</reference>
<protein>
    <recommendedName>
        <fullName evidence="1">HNH nuclease domain-containing protein</fullName>
    </recommendedName>
</protein>
<dbReference type="Proteomes" id="UP000286908">
    <property type="component" value="Unassembled WGS sequence"/>
</dbReference>
<accession>A0A433ZPM8</accession>
<evidence type="ECO:0000259" key="1">
    <source>
        <dbReference type="Pfam" id="PF13392"/>
    </source>
</evidence>
<feature type="domain" description="HNH nuclease" evidence="1">
    <location>
        <begin position="63"/>
        <end position="105"/>
    </location>
</feature>
<dbReference type="InterPro" id="IPR003615">
    <property type="entry name" value="HNH_nuc"/>
</dbReference>
<dbReference type="SUPFAM" id="SSF54060">
    <property type="entry name" value="His-Me finger endonucleases"/>
    <property type="match status" value="1"/>
</dbReference>
<dbReference type="InterPro" id="IPR044925">
    <property type="entry name" value="His-Me_finger_sf"/>
</dbReference>
<dbReference type="AlphaFoldDB" id="A0A433ZPM8"/>
<dbReference type="OrthoDB" id="6473838at2"/>